<keyword evidence="5" id="KW-0479">Metal-binding</keyword>
<dbReference type="EC" id="6.1.1.16" evidence="3"/>
<evidence type="ECO:0000313" key="20">
    <source>
        <dbReference type="EMBL" id="KAG5675715.1"/>
    </source>
</evidence>
<evidence type="ECO:0000256" key="8">
    <source>
        <dbReference type="ARBA" id="ARBA00022840"/>
    </source>
</evidence>
<evidence type="ECO:0000259" key="19">
    <source>
        <dbReference type="Pfam" id="PF01406"/>
    </source>
</evidence>
<evidence type="ECO:0000256" key="7">
    <source>
        <dbReference type="ARBA" id="ARBA00022833"/>
    </source>
</evidence>
<comment type="catalytic activity">
    <reaction evidence="18">
        <text>tRNA(Cys) + L-cysteine + ATP = L-cysteinyl-tRNA(Cys) + AMP + diphosphate</text>
        <dbReference type="Rhea" id="RHEA:17773"/>
        <dbReference type="Rhea" id="RHEA-COMP:9661"/>
        <dbReference type="Rhea" id="RHEA-COMP:9679"/>
        <dbReference type="ChEBI" id="CHEBI:30616"/>
        <dbReference type="ChEBI" id="CHEBI:33019"/>
        <dbReference type="ChEBI" id="CHEBI:35235"/>
        <dbReference type="ChEBI" id="CHEBI:78442"/>
        <dbReference type="ChEBI" id="CHEBI:78517"/>
        <dbReference type="ChEBI" id="CHEBI:456215"/>
        <dbReference type="EC" id="6.1.1.16"/>
    </reaction>
    <physiologicalReaction direction="right-to-left" evidence="18">
        <dbReference type="Rhea" id="RHEA:17775"/>
    </physiologicalReaction>
</comment>
<comment type="function">
    <text evidence="12">Mitochondrial cysteine-specific aminoacyl-tRNA synthetase that catalyzes the ATP-dependent ligation of cysteine to tRNA(Cys).</text>
</comment>
<dbReference type="SUPFAM" id="SSF47323">
    <property type="entry name" value="Anticodon-binding domain of a subclass of class I aminoacyl-tRNA synthetases"/>
    <property type="match status" value="1"/>
</dbReference>
<gene>
    <name evidence="20" type="ORF">PVAND_005596</name>
</gene>
<dbReference type="GO" id="GO:0004817">
    <property type="term" value="F:cysteine-tRNA ligase activity"/>
    <property type="evidence" value="ECO:0007669"/>
    <property type="project" value="UniProtKB-EC"/>
</dbReference>
<evidence type="ECO:0000256" key="18">
    <source>
        <dbReference type="ARBA" id="ARBA00049046"/>
    </source>
</evidence>
<comment type="catalytic activity">
    <reaction evidence="17">
        <text>S-sulfanyl-L-cysteine + tRNA(Cys) + ATP = (S)-sulfanyl-L-cysteinyl-tRNA(Cys) + AMP + diphosphate</text>
        <dbReference type="Rhea" id="RHEA:78647"/>
        <dbReference type="Rhea" id="RHEA-COMP:9661"/>
        <dbReference type="Rhea" id="RHEA-COMP:19119"/>
        <dbReference type="ChEBI" id="CHEBI:30616"/>
        <dbReference type="ChEBI" id="CHEBI:33019"/>
        <dbReference type="ChEBI" id="CHEBI:58591"/>
        <dbReference type="ChEBI" id="CHEBI:78442"/>
        <dbReference type="ChEBI" id="CHEBI:229520"/>
        <dbReference type="ChEBI" id="CHEBI:456215"/>
    </reaction>
    <physiologicalReaction direction="left-to-right" evidence="17">
        <dbReference type="Rhea" id="RHEA:78648"/>
    </physiologicalReaction>
</comment>
<dbReference type="GO" id="GO:0005737">
    <property type="term" value="C:cytoplasm"/>
    <property type="evidence" value="ECO:0007669"/>
    <property type="project" value="TreeGrafter"/>
</dbReference>
<evidence type="ECO:0000256" key="1">
    <source>
        <dbReference type="ARBA" id="ARBA00001947"/>
    </source>
</evidence>
<dbReference type="GO" id="GO:0006423">
    <property type="term" value="P:cysteinyl-tRNA aminoacylation"/>
    <property type="evidence" value="ECO:0007669"/>
    <property type="project" value="InterPro"/>
</dbReference>
<keyword evidence="7" id="KW-0862">Zinc</keyword>
<keyword evidence="6" id="KW-0547">Nucleotide-binding</keyword>
<evidence type="ECO:0000256" key="4">
    <source>
        <dbReference type="ARBA" id="ARBA00022598"/>
    </source>
</evidence>
<feature type="domain" description="tRNA synthetases class I catalytic" evidence="19">
    <location>
        <begin position="49"/>
        <end position="327"/>
    </location>
</feature>
<evidence type="ECO:0000256" key="12">
    <source>
        <dbReference type="ARBA" id="ARBA00043868"/>
    </source>
</evidence>
<evidence type="ECO:0000256" key="17">
    <source>
        <dbReference type="ARBA" id="ARBA00048609"/>
    </source>
</evidence>
<protein>
    <recommendedName>
        <fullName evidence="3">cysteine--tRNA ligase</fullName>
        <ecNumber evidence="3">6.1.1.16</ecNumber>
    </recommendedName>
    <alternativeName>
        <fullName evidence="11">Cysteinyl-tRNA synthetase</fullName>
    </alternativeName>
</protein>
<evidence type="ECO:0000256" key="16">
    <source>
        <dbReference type="ARBA" id="ARBA00047731"/>
    </source>
</evidence>
<comment type="similarity">
    <text evidence="2">Belongs to the class-I aminoacyl-tRNA synthetase family.</text>
</comment>
<dbReference type="Pfam" id="PF01406">
    <property type="entry name" value="tRNA-synt_1e"/>
    <property type="match status" value="1"/>
</dbReference>
<comment type="cofactor">
    <cofactor evidence="1">
        <name>Zn(2+)</name>
        <dbReference type="ChEBI" id="CHEBI:29105"/>
    </cofactor>
</comment>
<proteinExistence type="inferred from homology"/>
<comment type="catalytic activity">
    <reaction evidence="16">
        <text>S-sulfanyl-L-cysteine + L-cysteine = S-disulfanyl-L-cysteine + L-alanine</text>
        <dbReference type="Rhea" id="RHEA:78627"/>
        <dbReference type="ChEBI" id="CHEBI:35235"/>
        <dbReference type="ChEBI" id="CHEBI:57972"/>
        <dbReference type="ChEBI" id="CHEBI:58591"/>
        <dbReference type="ChEBI" id="CHEBI:229465"/>
    </reaction>
    <physiologicalReaction direction="left-to-right" evidence="16">
        <dbReference type="Rhea" id="RHEA:78628"/>
    </physiologicalReaction>
</comment>
<comment type="catalytic activity">
    <reaction evidence="15">
        <text>2 L-cysteine = S-sulfanyl-L-cysteine + L-alanine</text>
        <dbReference type="Rhea" id="RHEA:78543"/>
        <dbReference type="ChEBI" id="CHEBI:35235"/>
        <dbReference type="ChEBI" id="CHEBI:57972"/>
        <dbReference type="ChEBI" id="CHEBI:58591"/>
    </reaction>
    <physiologicalReaction direction="left-to-right" evidence="15">
        <dbReference type="Rhea" id="RHEA:78544"/>
    </physiologicalReaction>
</comment>
<name>A0A9J6C1N0_POLVA</name>
<evidence type="ECO:0000256" key="13">
    <source>
        <dbReference type="ARBA" id="ARBA00045476"/>
    </source>
</evidence>
<dbReference type="InterPro" id="IPR015803">
    <property type="entry name" value="Cys-tRNA-ligase"/>
</dbReference>
<dbReference type="HAMAP" id="MF_00041">
    <property type="entry name" value="Cys_tRNA_synth"/>
    <property type="match status" value="1"/>
</dbReference>
<dbReference type="InterPro" id="IPR032678">
    <property type="entry name" value="tRNA-synt_1_cat_dom"/>
</dbReference>
<evidence type="ECO:0000256" key="9">
    <source>
        <dbReference type="ARBA" id="ARBA00022917"/>
    </source>
</evidence>
<comment type="catalytic activity">
    <reaction evidence="14">
        <text>S-disulfanyl-L-cysteine + tRNA(Cys) + ATP = (S)-disulfanyl-L-cysteinyl-tRNA(Cys) + AMP + diphosphate</text>
        <dbReference type="Rhea" id="RHEA:78651"/>
        <dbReference type="Rhea" id="RHEA-COMP:9661"/>
        <dbReference type="Rhea" id="RHEA-COMP:19120"/>
        <dbReference type="ChEBI" id="CHEBI:30616"/>
        <dbReference type="ChEBI" id="CHEBI:33019"/>
        <dbReference type="ChEBI" id="CHEBI:78442"/>
        <dbReference type="ChEBI" id="CHEBI:229465"/>
        <dbReference type="ChEBI" id="CHEBI:229521"/>
        <dbReference type="ChEBI" id="CHEBI:456215"/>
    </reaction>
    <physiologicalReaction direction="left-to-right" evidence="14">
        <dbReference type="Rhea" id="RHEA:78652"/>
    </physiologicalReaction>
</comment>
<keyword evidence="21" id="KW-1185">Reference proteome</keyword>
<dbReference type="AlphaFoldDB" id="A0A9J6C1N0"/>
<keyword evidence="9" id="KW-0648">Protein biosynthesis</keyword>
<dbReference type="PRINTS" id="PR00983">
    <property type="entry name" value="TRNASYNTHCYS"/>
</dbReference>
<evidence type="ECO:0000256" key="5">
    <source>
        <dbReference type="ARBA" id="ARBA00022723"/>
    </source>
</evidence>
<evidence type="ECO:0000256" key="6">
    <source>
        <dbReference type="ARBA" id="ARBA00022741"/>
    </source>
</evidence>
<evidence type="ECO:0000256" key="2">
    <source>
        <dbReference type="ARBA" id="ARBA00005594"/>
    </source>
</evidence>
<evidence type="ECO:0000256" key="11">
    <source>
        <dbReference type="ARBA" id="ARBA00031499"/>
    </source>
</evidence>
<dbReference type="PANTHER" id="PTHR10890:SF27">
    <property type="entry name" value="CYSTEINE--TRNA LIGASE, MITOCHONDRIAL-RELATED"/>
    <property type="match status" value="1"/>
</dbReference>
<dbReference type="Proteomes" id="UP001107558">
    <property type="component" value="Chromosome 2"/>
</dbReference>
<dbReference type="CDD" id="cd00672">
    <property type="entry name" value="CysRS_core"/>
    <property type="match status" value="1"/>
</dbReference>
<keyword evidence="8" id="KW-0067">ATP-binding</keyword>
<keyword evidence="4" id="KW-0436">Ligase</keyword>
<dbReference type="PANTHER" id="PTHR10890">
    <property type="entry name" value="CYSTEINYL-TRNA SYNTHETASE"/>
    <property type="match status" value="1"/>
</dbReference>
<organism evidence="20 21">
    <name type="scientific">Polypedilum vanderplanki</name>
    <name type="common">Sleeping chironomid midge</name>
    <dbReference type="NCBI Taxonomy" id="319348"/>
    <lineage>
        <taxon>Eukaryota</taxon>
        <taxon>Metazoa</taxon>
        <taxon>Ecdysozoa</taxon>
        <taxon>Arthropoda</taxon>
        <taxon>Hexapoda</taxon>
        <taxon>Insecta</taxon>
        <taxon>Pterygota</taxon>
        <taxon>Neoptera</taxon>
        <taxon>Endopterygota</taxon>
        <taxon>Diptera</taxon>
        <taxon>Nematocera</taxon>
        <taxon>Chironomoidea</taxon>
        <taxon>Chironomidae</taxon>
        <taxon>Chironominae</taxon>
        <taxon>Polypedilum</taxon>
        <taxon>Polypedilum</taxon>
    </lineage>
</organism>
<sequence>MSLLRRVNFNLSRLSKRTNCHGIKTDINIYSYRDKRKVPLVLANPIYSSWYTCGPTVYDSAHIGHGSTYVRLDIIQRILRNYFNINLVTCMNITNIDDKIIKRSNELGKDWNLLAEEYEIEFWDDLNKLNIMQPDIKLRVTDKIPEIIKFIEEIEKKGYTTISTNGSVNFKTSAYSKYGKLHNVVLEDVSTAEFALWKAAKENEPWWDSKWGRGRPGWHIECSTLASLVFGSHLDFHAGGIDLKFPHHENEEAQSCVFHNCNDWVQNWIHTGHLHLKGQSEKMSKSLKNTISIRDFLKDYTAEKFRMACLLSHYRSSIEFGPELMFAADSILKRVKSFKEDVKAFISGAKIDGYVNEEELRKHFQESRNNIDEALRDDFHTAACIGQLSDLMRLISKTINNVDKKNEQRSSNGNEKALLYAVVNYIDHMLQIFGIGDEIQFSESYDEGRMENLVNSIIKVRNDIRLRAKETKSKELFQVCDEIRQSMRENLIEIKDHGNLSSWSKVK</sequence>
<dbReference type="SUPFAM" id="SSF52374">
    <property type="entry name" value="Nucleotidylyl transferase"/>
    <property type="match status" value="1"/>
</dbReference>
<dbReference type="GO" id="GO:0005524">
    <property type="term" value="F:ATP binding"/>
    <property type="evidence" value="ECO:0007669"/>
    <property type="project" value="UniProtKB-KW"/>
</dbReference>
<dbReference type="InterPro" id="IPR014729">
    <property type="entry name" value="Rossmann-like_a/b/a_fold"/>
</dbReference>
<evidence type="ECO:0000256" key="14">
    <source>
        <dbReference type="ARBA" id="ARBA00047499"/>
    </source>
</evidence>
<keyword evidence="10" id="KW-0030">Aminoacyl-tRNA synthetase</keyword>
<dbReference type="GO" id="GO:0046872">
    <property type="term" value="F:metal ion binding"/>
    <property type="evidence" value="ECO:0007669"/>
    <property type="project" value="UniProtKB-KW"/>
</dbReference>
<evidence type="ECO:0000313" key="21">
    <source>
        <dbReference type="Proteomes" id="UP001107558"/>
    </source>
</evidence>
<dbReference type="NCBIfam" id="TIGR00435">
    <property type="entry name" value="cysS"/>
    <property type="match status" value="1"/>
</dbReference>
<dbReference type="OrthoDB" id="438179at2759"/>
<reference evidence="20" key="1">
    <citation type="submission" date="2021-03" db="EMBL/GenBank/DDBJ databases">
        <title>Chromosome level genome of the anhydrobiotic midge Polypedilum vanderplanki.</title>
        <authorList>
            <person name="Yoshida Y."/>
            <person name="Kikawada T."/>
            <person name="Gusev O."/>
        </authorList>
    </citation>
    <scope>NUCLEOTIDE SEQUENCE</scope>
    <source>
        <strain evidence="20">NIAS01</strain>
        <tissue evidence="20">Whole body or cell culture</tissue>
    </source>
</reference>
<comment type="function">
    <text evidence="13">In addition to its role as an aminoacyl-tRNA synthetase, has also cysteine persulfide synthase activity. Produces reactive persulfide species such as cysteine persulfide (CysSSH) from substrate cysteine and mediate direct incorporation of CysSSH into proteins during translations, resulting in protein persulfides and polysulfides. CysSSHs behave as potent antioxidants and cellular protectants.</text>
</comment>
<dbReference type="InterPro" id="IPR009080">
    <property type="entry name" value="tRNAsynth_Ia_anticodon-bd"/>
</dbReference>
<dbReference type="Gene3D" id="3.40.50.620">
    <property type="entry name" value="HUPs"/>
    <property type="match status" value="1"/>
</dbReference>
<evidence type="ECO:0000256" key="15">
    <source>
        <dbReference type="ARBA" id="ARBA00047548"/>
    </source>
</evidence>
<dbReference type="Gene3D" id="1.20.120.1910">
    <property type="entry name" value="Cysteine-tRNA ligase, C-terminal anti-codon recognition domain"/>
    <property type="match status" value="1"/>
</dbReference>
<dbReference type="EMBL" id="JADBJN010000002">
    <property type="protein sequence ID" value="KAG5675715.1"/>
    <property type="molecule type" value="Genomic_DNA"/>
</dbReference>
<evidence type="ECO:0000256" key="10">
    <source>
        <dbReference type="ARBA" id="ARBA00023146"/>
    </source>
</evidence>
<comment type="caution">
    <text evidence="20">The sequence shown here is derived from an EMBL/GenBank/DDBJ whole genome shotgun (WGS) entry which is preliminary data.</text>
</comment>
<accession>A0A9J6C1N0</accession>
<evidence type="ECO:0000256" key="3">
    <source>
        <dbReference type="ARBA" id="ARBA00012832"/>
    </source>
</evidence>
<dbReference type="InterPro" id="IPR024909">
    <property type="entry name" value="Cys-tRNA/MSH_ligase"/>
</dbReference>